<keyword evidence="2" id="KW-1185">Reference proteome</keyword>
<reference evidence="1 2" key="1">
    <citation type="submission" date="2020-02" db="EMBL/GenBank/DDBJ databases">
        <title>Complete genome sequence of Blautia producta JCM 1471(T).</title>
        <authorList>
            <person name="Tourlousse D.M."/>
            <person name="Sakamoto M."/>
            <person name="Miura T."/>
            <person name="Narita K."/>
            <person name="Ohashi A."/>
            <person name="Uchino Y."/>
            <person name="Yamazoe A."/>
            <person name="Kameyama K."/>
            <person name="Terauchi J."/>
            <person name="Ohkuma M."/>
            <person name="Kawasaki H."/>
            <person name="Sekiguchi Y."/>
        </authorList>
    </citation>
    <scope>NUCLEOTIDE SEQUENCE [LARGE SCALE GENOMIC DNA]</scope>
    <source>
        <strain evidence="1 2">JCM 1471</strain>
    </source>
</reference>
<dbReference type="EMBL" id="CP048626">
    <property type="protein sequence ID" value="QIB55554.1"/>
    <property type="molecule type" value="Genomic_DNA"/>
</dbReference>
<evidence type="ECO:0000313" key="2">
    <source>
        <dbReference type="Proteomes" id="UP000464715"/>
    </source>
</evidence>
<proteinExistence type="predicted"/>
<protein>
    <recommendedName>
        <fullName evidence="3">Transposase</fullName>
    </recommendedName>
</protein>
<name>A0ABX6J7T4_9FIRM</name>
<evidence type="ECO:0008006" key="3">
    <source>
        <dbReference type="Google" id="ProtNLM"/>
    </source>
</evidence>
<sequence>MMILSYLRTECAEFKSCCIPRKRVSDAAVAAHMAQWLRLIDGIEAWGSFYFC</sequence>
<evidence type="ECO:0000313" key="1">
    <source>
        <dbReference type="EMBL" id="QIB55554.1"/>
    </source>
</evidence>
<dbReference type="Proteomes" id="UP000464715">
    <property type="component" value="Chromosome"/>
</dbReference>
<gene>
    <name evidence="1" type="ORF">GXM18_12090</name>
</gene>
<accession>A0ABX6J7T4</accession>
<organism evidence="1 2">
    <name type="scientific">Blautia producta ATCC 27340 = DSM 2950</name>
    <dbReference type="NCBI Taxonomy" id="1121114"/>
    <lineage>
        <taxon>Bacteria</taxon>
        <taxon>Bacillati</taxon>
        <taxon>Bacillota</taxon>
        <taxon>Clostridia</taxon>
        <taxon>Lachnospirales</taxon>
        <taxon>Lachnospiraceae</taxon>
        <taxon>Blautia</taxon>
    </lineage>
</organism>